<dbReference type="PANTHER" id="PTHR13814">
    <property type="entry name" value="FETUIN"/>
    <property type="match status" value="1"/>
</dbReference>
<dbReference type="Pfam" id="PF00031">
    <property type="entry name" value="Cystatin"/>
    <property type="match status" value="5"/>
</dbReference>
<dbReference type="InterPro" id="IPR046350">
    <property type="entry name" value="Cystatin_sf"/>
</dbReference>
<dbReference type="GO" id="GO:0007204">
    <property type="term" value="P:positive regulation of cytosolic calcium ion concentration"/>
    <property type="evidence" value="ECO:0007669"/>
    <property type="project" value="TreeGrafter"/>
</dbReference>
<dbReference type="InterPro" id="IPR000010">
    <property type="entry name" value="Cystatin_dom"/>
</dbReference>
<dbReference type="SMART" id="SM00043">
    <property type="entry name" value="CY"/>
    <property type="match status" value="6"/>
</dbReference>
<keyword evidence="3" id="KW-0964">Secreted</keyword>
<keyword evidence="7" id="KW-0677">Repeat</keyword>
<dbReference type="PROSITE" id="PS51647">
    <property type="entry name" value="CYSTATIN_KININOGEN"/>
    <property type="match status" value="4"/>
</dbReference>
<dbReference type="EMBL" id="JANPWB010000015">
    <property type="protein sequence ID" value="KAJ1087761.1"/>
    <property type="molecule type" value="Genomic_DNA"/>
</dbReference>
<dbReference type="CDD" id="cd00042">
    <property type="entry name" value="CY"/>
    <property type="match status" value="5"/>
</dbReference>
<dbReference type="InterPro" id="IPR027358">
    <property type="entry name" value="Kininogen-type_cystatin_dom"/>
</dbReference>
<dbReference type="PROSITE" id="PS00287">
    <property type="entry name" value="CYSTATIN"/>
    <property type="match status" value="2"/>
</dbReference>
<evidence type="ECO:0000313" key="13">
    <source>
        <dbReference type="EMBL" id="KAJ1087761.1"/>
    </source>
</evidence>
<evidence type="ECO:0000256" key="7">
    <source>
        <dbReference type="ARBA" id="ARBA00022737"/>
    </source>
</evidence>
<gene>
    <name evidence="13" type="ORF">NDU88_000924</name>
</gene>
<feature type="domain" description="Cystatin kininogen-type" evidence="12">
    <location>
        <begin position="145"/>
        <end position="247"/>
    </location>
</feature>
<reference evidence="13" key="1">
    <citation type="journal article" date="2022" name="bioRxiv">
        <title>Sequencing and chromosome-scale assembly of the giantPleurodeles waltlgenome.</title>
        <authorList>
            <person name="Brown T."/>
            <person name="Elewa A."/>
            <person name="Iarovenko S."/>
            <person name="Subramanian E."/>
            <person name="Araus A.J."/>
            <person name="Petzold A."/>
            <person name="Susuki M."/>
            <person name="Suzuki K.-i.T."/>
            <person name="Hayashi T."/>
            <person name="Toyoda A."/>
            <person name="Oliveira C."/>
            <person name="Osipova E."/>
            <person name="Leigh N.D."/>
            <person name="Simon A."/>
            <person name="Yun M.H."/>
        </authorList>
    </citation>
    <scope>NUCLEOTIDE SEQUENCE</scope>
    <source>
        <strain evidence="13">20211129_DDA</strain>
        <tissue evidence="13">Liver</tissue>
    </source>
</reference>
<keyword evidence="8" id="KW-0838">Vasoactive</keyword>
<evidence type="ECO:0000256" key="3">
    <source>
        <dbReference type="ARBA" id="ARBA00022525"/>
    </source>
</evidence>
<comment type="subcellular location">
    <subcellularLocation>
        <location evidence="1">Secreted</location>
        <location evidence="1">Extracellular space</location>
    </subcellularLocation>
</comment>
<evidence type="ECO:0000256" key="1">
    <source>
        <dbReference type="ARBA" id="ARBA00004239"/>
    </source>
</evidence>
<keyword evidence="9" id="KW-1015">Disulfide bond</keyword>
<evidence type="ECO:0000256" key="2">
    <source>
        <dbReference type="ARBA" id="ARBA00022429"/>
    </source>
</evidence>
<protein>
    <recommendedName>
        <fullName evidence="12">Cystatin kininogen-type domain-containing protein</fullName>
    </recommendedName>
</protein>
<keyword evidence="14" id="KW-1185">Reference proteome</keyword>
<evidence type="ECO:0000256" key="10">
    <source>
        <dbReference type="ARBA" id="ARBA00023180"/>
    </source>
</evidence>
<organism evidence="13 14">
    <name type="scientific">Pleurodeles waltl</name>
    <name type="common">Iberian ribbed newt</name>
    <dbReference type="NCBI Taxonomy" id="8319"/>
    <lineage>
        <taxon>Eukaryota</taxon>
        <taxon>Metazoa</taxon>
        <taxon>Chordata</taxon>
        <taxon>Craniata</taxon>
        <taxon>Vertebrata</taxon>
        <taxon>Euteleostomi</taxon>
        <taxon>Amphibia</taxon>
        <taxon>Batrachia</taxon>
        <taxon>Caudata</taxon>
        <taxon>Salamandroidea</taxon>
        <taxon>Salamandridae</taxon>
        <taxon>Pleurodelinae</taxon>
        <taxon>Pleurodeles</taxon>
    </lineage>
</organism>
<feature type="signal peptide" evidence="11">
    <location>
        <begin position="1"/>
        <end position="18"/>
    </location>
</feature>
<feature type="domain" description="Cystatin kininogen-type" evidence="12">
    <location>
        <begin position="29"/>
        <end position="135"/>
    </location>
</feature>
<keyword evidence="2" id="KW-0840">Vasodilator</keyword>
<keyword evidence="10" id="KW-0325">Glycoprotein</keyword>
<evidence type="ECO:0000256" key="11">
    <source>
        <dbReference type="SAM" id="SignalP"/>
    </source>
</evidence>
<name>A0AAV7L830_PLEWA</name>
<feature type="chain" id="PRO_5043619559" description="Cystatin kininogen-type domain-containing protein" evidence="11">
    <location>
        <begin position="19"/>
        <end position="720"/>
    </location>
</feature>
<dbReference type="InterPro" id="IPR050735">
    <property type="entry name" value="Kininogen_Fetuin_HRG"/>
</dbReference>
<dbReference type="GO" id="GO:0030195">
    <property type="term" value="P:negative regulation of blood coagulation"/>
    <property type="evidence" value="ECO:0007669"/>
    <property type="project" value="TreeGrafter"/>
</dbReference>
<keyword evidence="4" id="KW-0646">Protease inhibitor</keyword>
<evidence type="ECO:0000256" key="4">
    <source>
        <dbReference type="ARBA" id="ARBA00022690"/>
    </source>
</evidence>
<feature type="domain" description="Cystatin kininogen-type" evidence="12">
    <location>
        <begin position="561"/>
        <end position="665"/>
    </location>
</feature>
<dbReference type="InterPro" id="IPR018073">
    <property type="entry name" value="Prot_inh_cystat_CS"/>
</dbReference>
<keyword evidence="6 11" id="KW-0732">Signal</keyword>
<sequence>MKWSALLLLCFQVFSSGADHHQPIHDASCNDPKVFDAVDLALKKYNAGRKEGNQFALRRITEAGTTGVHGSEHYHVTYEIIESTCAAQDGHVWQDCQLKPRAEAAIGVCHAEVHISSTEKPGNVISQECSITPKLCRGCPLPIWSDDARLQPITMHAIHKFNYESNDRHYYKLESISKATRQVVAGIIYKLEYKIKETDCDKNEVPDLHSGCKPLNFSGTCKASVHITLDGSIGKTEQNCHMSAPVPACPGCQTPISSNSEELKPIMKTIIENLNKMGRLNLYKLEVQSVTSQVVAGTRYRIQYRYRETDCPKSKFNEVHPGCKPLDDYGSCTATVHVAPNGSIASFGLGCVPPPLVHSCVGCPNPISGNSEELKPILKFIIGKINEGSGRPNLLRLEAVKQATSQHHGSCKATVHVALNGSITGFEQGCVLAPPVAGCRGCHRPISSDSEELKPILEHCIHKFNHESDQLNLFKLGVVKKATSQVVAGRKYNIDFSIMETNCSKKEFKELHGHCSAHKLSGACKSSVFVALNDSKAVTQQNCGIHAPSPPCTGCPKPLETNSTRLVEPLAHTLKKYNSESNDPVLYKVDHIEKATAQIVAGTKYAVTFTIKPTNCSKESNEDLHAGCHIDATSGYKRCEAVIVVVPWLKKVEPLKVSCSETEYLPAILSIPGLSPFRTAALVKYGDGHASGHRQGHQPEPFVPVCPRAPWKPKAVNPSS</sequence>
<dbReference type="PANTHER" id="PTHR13814:SF12">
    <property type="entry name" value="KININOGEN-1"/>
    <property type="match status" value="1"/>
</dbReference>
<evidence type="ECO:0000256" key="8">
    <source>
        <dbReference type="ARBA" id="ARBA00022858"/>
    </source>
</evidence>
<evidence type="ECO:0000256" key="5">
    <source>
        <dbReference type="ARBA" id="ARBA00022704"/>
    </source>
</evidence>
<dbReference type="Gene3D" id="3.10.450.10">
    <property type="match status" value="6"/>
</dbReference>
<evidence type="ECO:0000313" key="14">
    <source>
        <dbReference type="Proteomes" id="UP001066276"/>
    </source>
</evidence>
<dbReference type="GO" id="GO:0042311">
    <property type="term" value="P:vasodilation"/>
    <property type="evidence" value="ECO:0007669"/>
    <property type="project" value="UniProtKB-KW"/>
</dbReference>
<comment type="caution">
    <text evidence="13">The sequence shown here is derived from an EMBL/GenBank/DDBJ whole genome shotgun (WGS) entry which is preliminary data.</text>
</comment>
<dbReference type="Proteomes" id="UP001066276">
    <property type="component" value="Chromosome 11"/>
</dbReference>
<evidence type="ECO:0000256" key="9">
    <source>
        <dbReference type="ARBA" id="ARBA00023157"/>
    </source>
</evidence>
<dbReference type="GO" id="GO:0072562">
    <property type="term" value="C:blood microparticle"/>
    <property type="evidence" value="ECO:0007669"/>
    <property type="project" value="TreeGrafter"/>
</dbReference>
<dbReference type="FunFam" id="3.10.450.10:FF:000002">
    <property type="entry name" value="Kininogen 1"/>
    <property type="match status" value="4"/>
</dbReference>
<dbReference type="GO" id="GO:0004869">
    <property type="term" value="F:cysteine-type endopeptidase inhibitor activity"/>
    <property type="evidence" value="ECO:0007669"/>
    <property type="project" value="UniProtKB-KW"/>
</dbReference>
<proteinExistence type="predicted"/>
<dbReference type="AlphaFoldDB" id="A0AAV7L830"/>
<keyword evidence="5" id="KW-0789">Thiol protease inhibitor</keyword>
<feature type="domain" description="Cystatin kininogen-type" evidence="12">
    <location>
        <begin position="448"/>
        <end position="549"/>
    </location>
</feature>
<dbReference type="SUPFAM" id="SSF54403">
    <property type="entry name" value="Cystatin/monellin"/>
    <property type="match status" value="6"/>
</dbReference>
<evidence type="ECO:0000256" key="6">
    <source>
        <dbReference type="ARBA" id="ARBA00022729"/>
    </source>
</evidence>
<accession>A0AAV7L830</accession>
<evidence type="ECO:0000259" key="12">
    <source>
        <dbReference type="PROSITE" id="PS51647"/>
    </source>
</evidence>